<dbReference type="AlphaFoldDB" id="A0A383S8F1"/>
<evidence type="ECO:0000313" key="1">
    <source>
        <dbReference type="EMBL" id="SYZ34270.1"/>
    </source>
</evidence>
<reference evidence="2" key="1">
    <citation type="submission" date="2018-08" db="EMBL/GenBank/DDBJ databases">
        <authorList>
            <person name="Hornung B."/>
        </authorList>
    </citation>
    <scope>NUCLEOTIDE SEQUENCE [LARGE SCALE GENOMIC DNA]</scope>
</reference>
<evidence type="ECO:0000313" key="2">
    <source>
        <dbReference type="Proteomes" id="UP000263928"/>
    </source>
</evidence>
<dbReference type="Proteomes" id="UP000263928">
    <property type="component" value="Unassembled WGS sequence"/>
</dbReference>
<evidence type="ECO:0008006" key="3">
    <source>
        <dbReference type="Google" id="ProtNLM"/>
    </source>
</evidence>
<organism evidence="1 2">
    <name type="scientific">Propionibacterium australiense</name>
    <dbReference type="NCBI Taxonomy" id="119981"/>
    <lineage>
        <taxon>Bacteria</taxon>
        <taxon>Bacillati</taxon>
        <taxon>Actinomycetota</taxon>
        <taxon>Actinomycetes</taxon>
        <taxon>Propionibacteriales</taxon>
        <taxon>Propionibacteriaceae</taxon>
        <taxon>Propionibacterium</taxon>
    </lineage>
</organism>
<protein>
    <recommendedName>
        <fullName evidence="3">AsnC family protein</fullName>
    </recommendedName>
</protein>
<gene>
    <name evidence="1" type="ORF">PROPAUS_2275</name>
</gene>
<sequence length="87" mass="9434">MALRRTGMRTNEEMLAEIEAADGPEPLETLEGPALRELTAARLDRDAALKRVDEAVLKAREAGASWRMIGAVLGVSKQAAARKYRAA</sequence>
<proteinExistence type="predicted"/>
<dbReference type="EMBL" id="UNQJ01000021">
    <property type="protein sequence ID" value="SYZ34270.1"/>
    <property type="molecule type" value="Genomic_DNA"/>
</dbReference>
<keyword evidence="2" id="KW-1185">Reference proteome</keyword>
<accession>A0A383S8F1</accession>
<name>A0A383S8F1_9ACTN</name>